<reference evidence="3 4" key="1">
    <citation type="journal article" date="2012" name="ISME J.">
        <title>Genomic evidence of rapid, global-scale gene flow in a Sulfolobus species.</title>
        <authorList>
            <person name="Mao D."/>
            <person name="Grogan D."/>
        </authorList>
    </citation>
    <scope>NUCLEOTIDE SEQUENCE [LARGE SCALE GENOMIC DNA]</scope>
    <source>
        <strain evidence="3 4">Ron12/I</strain>
    </source>
</reference>
<dbReference type="RefSeq" id="WP_011278712.1">
    <property type="nucleotide sequence ID" value="NC_020247.1"/>
</dbReference>
<name>M1J0E7_9CREN</name>
<evidence type="ECO:0000313" key="3">
    <source>
        <dbReference type="EMBL" id="AGE74102.1"/>
    </source>
</evidence>
<keyword evidence="1" id="KW-0808">Transferase</keyword>
<dbReference type="GO" id="GO:0016757">
    <property type="term" value="F:glycosyltransferase activity"/>
    <property type="evidence" value="ECO:0007669"/>
    <property type="project" value="InterPro"/>
</dbReference>
<dbReference type="InterPro" id="IPR001296">
    <property type="entry name" value="Glyco_trans_1"/>
</dbReference>
<dbReference type="EMBL" id="CP002818">
    <property type="protein sequence ID" value="AGE74102.1"/>
    <property type="molecule type" value="Genomic_DNA"/>
</dbReference>
<dbReference type="AlphaFoldDB" id="M1J0E7"/>
<dbReference type="GeneID" id="14552409"/>
<proteinExistence type="predicted"/>
<feature type="domain" description="Glycosyl transferase family 1" evidence="2">
    <location>
        <begin position="168"/>
        <end position="324"/>
    </location>
</feature>
<sequence length="354" mass="40851">MKVLVVNHRDIFHPYAGGSEVVIYEVSKRLMENGIEIHWLSENTRLEGRNEIDGIKLIHKGNKVTLHFHSLKYAKNYDVVMDSVAHAVPFFSYLVNKRTVALVHHVHQYVVDYELSKPLAYVVKKLERYLKKYKRIIAVSHSTKLDLIKLLKIDEHKIEVIHNGVDHDKFRPGEKSPEPMILWIGRLKRYKNPLHAIKIFKMLKTKAKLIIVGKGEKDIENQIIQASSSSDNIIYLGRIPEDQKIKLYQSAWVVLSTSFIEGWGMTITEANASGTPAVAYSVGSLPEIIQHGKNGFLVDYEDYTKAAEYIDYILSDENIMKKMSLDSYHASLKYDWNIAANKYYDYLKRITEND</sequence>
<evidence type="ECO:0000259" key="2">
    <source>
        <dbReference type="Pfam" id="PF00534"/>
    </source>
</evidence>
<dbReference type="Proteomes" id="UP000011280">
    <property type="component" value="Chromosome"/>
</dbReference>
<accession>M1J0E7</accession>
<dbReference type="PATRIC" id="fig|1028567.7.peg.1858"/>
<dbReference type="PANTHER" id="PTHR46401">
    <property type="entry name" value="GLYCOSYLTRANSFERASE WBBK-RELATED"/>
    <property type="match status" value="1"/>
</dbReference>
<dbReference type="CDD" id="cd03801">
    <property type="entry name" value="GT4_PimA-like"/>
    <property type="match status" value="1"/>
</dbReference>
<organism evidence="4">
    <name type="scientific">Sulfolobus acidocaldarius Ron12/I</name>
    <dbReference type="NCBI Taxonomy" id="1028567"/>
    <lineage>
        <taxon>Archaea</taxon>
        <taxon>Thermoproteota</taxon>
        <taxon>Thermoprotei</taxon>
        <taxon>Sulfolobales</taxon>
        <taxon>Sulfolobaceae</taxon>
        <taxon>Sulfolobus</taxon>
    </lineage>
</organism>
<evidence type="ECO:0000313" key="4">
    <source>
        <dbReference type="Proteomes" id="UP000011280"/>
    </source>
</evidence>
<dbReference type="HOGENOM" id="CLU_009583_2_2_2"/>
<protein>
    <recommendedName>
        <fullName evidence="2">Glycosyl transferase family 1 domain-containing protein</fullName>
    </recommendedName>
</protein>
<gene>
    <name evidence="3" type="ORF">SacRon12I_09375</name>
</gene>
<dbReference type="KEGG" id="sacr:SacRon12I_09375"/>
<evidence type="ECO:0000256" key="1">
    <source>
        <dbReference type="ARBA" id="ARBA00022679"/>
    </source>
</evidence>
<dbReference type="SUPFAM" id="SSF53756">
    <property type="entry name" value="UDP-Glycosyltransferase/glycogen phosphorylase"/>
    <property type="match status" value="1"/>
</dbReference>
<dbReference type="PANTHER" id="PTHR46401:SF2">
    <property type="entry name" value="GLYCOSYLTRANSFERASE WBBK-RELATED"/>
    <property type="match status" value="1"/>
</dbReference>
<dbReference type="Gene3D" id="3.40.50.2000">
    <property type="entry name" value="Glycogen Phosphorylase B"/>
    <property type="match status" value="2"/>
</dbReference>
<dbReference type="Pfam" id="PF00534">
    <property type="entry name" value="Glycos_transf_1"/>
    <property type="match status" value="1"/>
</dbReference>